<evidence type="ECO:0000256" key="5">
    <source>
        <dbReference type="ARBA" id="ARBA00022741"/>
    </source>
</evidence>
<evidence type="ECO:0000256" key="6">
    <source>
        <dbReference type="ARBA" id="ARBA00022777"/>
    </source>
</evidence>
<dbReference type="PANTHER" id="PTHR46161">
    <property type="entry name" value="NUCLEOSIDE DIPHOSPHATE KINASE"/>
    <property type="match status" value="1"/>
</dbReference>
<keyword evidence="3" id="KW-0217">Developmental protein</keyword>
<keyword evidence="15" id="KW-1185">Reference proteome</keyword>
<keyword evidence="9" id="KW-0966">Cell projection</keyword>
<dbReference type="PANTHER" id="PTHR46161:SF3">
    <property type="entry name" value="NUCLEOSIDE DIPHOSPHATE KINASE DDB_G0292928-RELATED"/>
    <property type="match status" value="1"/>
</dbReference>
<evidence type="ECO:0000256" key="12">
    <source>
        <dbReference type="PROSITE-ProRule" id="PRU00706"/>
    </source>
</evidence>
<evidence type="ECO:0000256" key="3">
    <source>
        <dbReference type="ARBA" id="ARBA00022473"/>
    </source>
</evidence>
<keyword evidence="4" id="KW-0808">Transferase</keyword>
<dbReference type="Gene3D" id="3.30.70.141">
    <property type="entry name" value="Nucleoside diphosphate kinase-like domain"/>
    <property type="match status" value="1"/>
</dbReference>
<dbReference type="Pfam" id="PF05186">
    <property type="entry name" value="Dpy-30"/>
    <property type="match status" value="1"/>
</dbReference>
<protein>
    <recommendedName>
        <fullName evidence="10">Nucleoside diphosphate kinase homolog 5</fullName>
    </recommendedName>
    <alternativeName>
        <fullName evidence="11">3'-5' exonuclease NME5</fullName>
    </alternativeName>
</protein>
<organism evidence="14 15">
    <name type="scientific">Stegodyphus mimosarum</name>
    <name type="common">African social velvet spider</name>
    <dbReference type="NCBI Taxonomy" id="407821"/>
    <lineage>
        <taxon>Eukaryota</taxon>
        <taxon>Metazoa</taxon>
        <taxon>Ecdysozoa</taxon>
        <taxon>Arthropoda</taxon>
        <taxon>Chelicerata</taxon>
        <taxon>Arachnida</taxon>
        <taxon>Araneae</taxon>
        <taxon>Araneomorphae</taxon>
        <taxon>Entelegynae</taxon>
        <taxon>Eresoidea</taxon>
        <taxon>Eresidae</taxon>
        <taxon>Stegodyphus</taxon>
    </lineage>
</organism>
<dbReference type="Gene3D" id="1.20.890.10">
    <property type="entry name" value="cAMP-dependent protein kinase regulatory subunit, dimerization-anchoring domain"/>
    <property type="match status" value="1"/>
</dbReference>
<dbReference type="InterPro" id="IPR034907">
    <property type="entry name" value="NDK-like_dom"/>
</dbReference>
<dbReference type="CDD" id="cd22970">
    <property type="entry name" value="DD_NDKH5-like"/>
    <property type="match status" value="1"/>
</dbReference>
<dbReference type="EMBL" id="KK113040">
    <property type="protein sequence ID" value="KFM59194.1"/>
    <property type="molecule type" value="Genomic_DNA"/>
</dbReference>
<feature type="domain" description="Nucleoside diphosphate kinase-like" evidence="13">
    <location>
        <begin position="22"/>
        <end position="201"/>
    </location>
</feature>
<accession>A0A087T255</accession>
<keyword evidence="5" id="KW-0547">Nucleotide-binding</keyword>
<keyword evidence="6 14" id="KW-0418">Kinase</keyword>
<dbReference type="InterPro" id="IPR007858">
    <property type="entry name" value="Dpy-30_motif"/>
</dbReference>
<evidence type="ECO:0000256" key="9">
    <source>
        <dbReference type="ARBA" id="ARBA00023273"/>
    </source>
</evidence>
<comment type="caution">
    <text evidence="12">Lacks conserved residue(s) required for the propagation of feature annotation.</text>
</comment>
<proteinExistence type="inferred from homology"/>
<dbReference type="OrthoDB" id="6421192at2759"/>
<evidence type="ECO:0000256" key="4">
    <source>
        <dbReference type="ARBA" id="ARBA00022679"/>
    </source>
</evidence>
<evidence type="ECO:0000256" key="11">
    <source>
        <dbReference type="ARBA" id="ARBA00080200"/>
    </source>
</evidence>
<dbReference type="InterPro" id="IPR036850">
    <property type="entry name" value="NDK-like_dom_sf"/>
</dbReference>
<dbReference type="AlphaFoldDB" id="A0A087T255"/>
<evidence type="ECO:0000313" key="14">
    <source>
        <dbReference type="EMBL" id="KFM59194.1"/>
    </source>
</evidence>
<dbReference type="GO" id="GO:0016301">
    <property type="term" value="F:kinase activity"/>
    <property type="evidence" value="ECO:0007669"/>
    <property type="project" value="UniProtKB-KW"/>
</dbReference>
<evidence type="ECO:0000259" key="13">
    <source>
        <dbReference type="SMART" id="SM00562"/>
    </source>
</evidence>
<evidence type="ECO:0000256" key="1">
    <source>
        <dbReference type="ARBA" id="ARBA00004138"/>
    </source>
</evidence>
<sequence>MEPNQNQNRIISFGDEVPPPEFERTLLLIKPNAISKAKAIESIVKKEKFFILHRRRMYLKPTQARDFYIRAREDEDAKRYYKLYQELMEADKARNPKYKMPVIKIEDVEDPIPTSDVEEFVDFMTSGPVEILVLGGRGAVAKLLRLVGPEDPRVAREVLPDSIRAKFGGESILRNAVHGSETPTQAEKEIRFFFPEAKFDTESKLGASGEYLSKTVNPILLKGLIQLCRQKPDNPLVWLADWLLANNPNTKP</sequence>
<feature type="non-terminal residue" evidence="14">
    <location>
        <position position="252"/>
    </location>
</feature>
<dbReference type="OMA" id="GHYGRHH"/>
<evidence type="ECO:0000256" key="8">
    <source>
        <dbReference type="ARBA" id="ARBA00022840"/>
    </source>
</evidence>
<dbReference type="PROSITE" id="PS51374">
    <property type="entry name" value="NDPK_LIKE"/>
    <property type="match status" value="1"/>
</dbReference>
<evidence type="ECO:0000256" key="10">
    <source>
        <dbReference type="ARBA" id="ARBA00072632"/>
    </source>
</evidence>
<keyword evidence="8" id="KW-0067">ATP-binding</keyword>
<comment type="subcellular location">
    <subcellularLocation>
        <location evidence="1">Cell projection</location>
        <location evidence="1">Cilium</location>
    </subcellularLocation>
</comment>
<dbReference type="SMART" id="SM00562">
    <property type="entry name" value="NDK"/>
    <property type="match status" value="1"/>
</dbReference>
<dbReference type="Proteomes" id="UP000054359">
    <property type="component" value="Unassembled WGS sequence"/>
</dbReference>
<dbReference type="SUPFAM" id="SSF54919">
    <property type="entry name" value="Nucleoside diphosphate kinase, NDK"/>
    <property type="match status" value="1"/>
</dbReference>
<dbReference type="STRING" id="407821.A0A087T255"/>
<evidence type="ECO:0000256" key="7">
    <source>
        <dbReference type="ARBA" id="ARBA00022801"/>
    </source>
</evidence>
<dbReference type="Pfam" id="PF00334">
    <property type="entry name" value="NDK"/>
    <property type="match status" value="2"/>
</dbReference>
<evidence type="ECO:0000313" key="15">
    <source>
        <dbReference type="Proteomes" id="UP000054359"/>
    </source>
</evidence>
<dbReference type="GO" id="GO:0016787">
    <property type="term" value="F:hydrolase activity"/>
    <property type="evidence" value="ECO:0007669"/>
    <property type="project" value="UniProtKB-KW"/>
</dbReference>
<reference evidence="14 15" key="1">
    <citation type="submission" date="2013-11" db="EMBL/GenBank/DDBJ databases">
        <title>Genome sequencing of Stegodyphus mimosarum.</title>
        <authorList>
            <person name="Bechsgaard J."/>
        </authorList>
    </citation>
    <scope>NUCLEOTIDE SEQUENCE [LARGE SCALE GENOMIC DNA]</scope>
</reference>
<dbReference type="FunFam" id="1.20.890.10:FF:000008">
    <property type="entry name" value="Nucleoside diphosphate kinase homolog 5"/>
    <property type="match status" value="1"/>
</dbReference>
<comment type="similarity">
    <text evidence="2 12">Belongs to the NDK family.</text>
</comment>
<evidence type="ECO:0000256" key="2">
    <source>
        <dbReference type="ARBA" id="ARBA00008142"/>
    </source>
</evidence>
<gene>
    <name evidence="14" type="ORF">X975_05067</name>
</gene>
<name>A0A087T255_STEMI</name>
<keyword evidence="7" id="KW-0378">Hydrolase</keyword>
<dbReference type="GO" id="GO:0005929">
    <property type="term" value="C:cilium"/>
    <property type="evidence" value="ECO:0007669"/>
    <property type="project" value="UniProtKB-SubCell"/>
</dbReference>